<evidence type="ECO:0000313" key="2">
    <source>
        <dbReference type="Proteomes" id="UP000251960"/>
    </source>
</evidence>
<proteinExistence type="predicted"/>
<name>A0A3L6EJY0_MAIZE</name>
<dbReference type="EMBL" id="NCVQ01000006">
    <property type="protein sequence ID" value="PWZ21120.1"/>
    <property type="molecule type" value="Genomic_DNA"/>
</dbReference>
<comment type="caution">
    <text evidence="1">The sequence shown here is derived from an EMBL/GenBank/DDBJ whole genome shotgun (WGS) entry which is preliminary data.</text>
</comment>
<dbReference type="Proteomes" id="UP000251960">
    <property type="component" value="Chromosome 5"/>
</dbReference>
<protein>
    <submittedName>
        <fullName evidence="1">Uncharacterized protein</fullName>
    </submittedName>
</protein>
<accession>A0A3L6EJY0</accession>
<reference evidence="1 2" key="1">
    <citation type="journal article" date="2018" name="Nat. Genet.">
        <title>Extensive intraspecific gene order and gene structural variations between Mo17 and other maize genomes.</title>
        <authorList>
            <person name="Sun S."/>
            <person name="Zhou Y."/>
            <person name="Chen J."/>
            <person name="Shi J."/>
            <person name="Zhao H."/>
            <person name="Zhao H."/>
            <person name="Song W."/>
            <person name="Zhang M."/>
            <person name="Cui Y."/>
            <person name="Dong X."/>
            <person name="Liu H."/>
            <person name="Ma X."/>
            <person name="Jiao Y."/>
            <person name="Wang B."/>
            <person name="Wei X."/>
            <person name="Stein J.C."/>
            <person name="Glaubitz J.C."/>
            <person name="Lu F."/>
            <person name="Yu G."/>
            <person name="Liang C."/>
            <person name="Fengler K."/>
            <person name="Li B."/>
            <person name="Rafalski A."/>
            <person name="Schnable P.S."/>
            <person name="Ware D.H."/>
            <person name="Buckler E.S."/>
            <person name="Lai J."/>
        </authorList>
    </citation>
    <scope>NUCLEOTIDE SEQUENCE [LARGE SCALE GENOMIC DNA]</scope>
    <source>
        <strain evidence="2">cv. Missouri 17</strain>
        <tissue evidence="1">Seedling</tissue>
    </source>
</reference>
<organism evidence="1 2">
    <name type="scientific">Zea mays</name>
    <name type="common">Maize</name>
    <dbReference type="NCBI Taxonomy" id="4577"/>
    <lineage>
        <taxon>Eukaryota</taxon>
        <taxon>Viridiplantae</taxon>
        <taxon>Streptophyta</taxon>
        <taxon>Embryophyta</taxon>
        <taxon>Tracheophyta</taxon>
        <taxon>Spermatophyta</taxon>
        <taxon>Magnoliopsida</taxon>
        <taxon>Liliopsida</taxon>
        <taxon>Poales</taxon>
        <taxon>Poaceae</taxon>
        <taxon>PACMAD clade</taxon>
        <taxon>Panicoideae</taxon>
        <taxon>Andropogonodae</taxon>
        <taxon>Andropogoneae</taxon>
        <taxon>Tripsacinae</taxon>
        <taxon>Zea</taxon>
    </lineage>
</organism>
<sequence length="84" mass="9175">MQTRTQEGGILDELGERQACTDNSEELGAVATANARARGEETPGVRREIWLGQRELYGELGTKECRAEELGETAALGKKLVSRI</sequence>
<dbReference type="AlphaFoldDB" id="A0A3L6EJY0"/>
<evidence type="ECO:0000313" key="1">
    <source>
        <dbReference type="EMBL" id="PWZ21120.1"/>
    </source>
</evidence>
<gene>
    <name evidence="1" type="ORF">Zm00014a_013276</name>
</gene>